<reference evidence="1" key="1">
    <citation type="submission" date="2022-02" db="EMBL/GenBank/DDBJ databases">
        <authorList>
            <person name="King R."/>
        </authorList>
    </citation>
    <scope>NUCLEOTIDE SEQUENCE</scope>
</reference>
<protein>
    <submittedName>
        <fullName evidence="1">Uncharacterized protein</fullName>
    </submittedName>
</protein>
<proteinExistence type="predicted"/>
<reference evidence="1" key="2">
    <citation type="submission" date="2022-10" db="EMBL/GenBank/DDBJ databases">
        <authorList>
            <consortium name="ENA_rothamsted_submissions"/>
            <consortium name="culmorum"/>
            <person name="King R."/>
        </authorList>
    </citation>
    <scope>NUCLEOTIDE SEQUENCE</scope>
</reference>
<dbReference type="EMBL" id="OU899034">
    <property type="protein sequence ID" value="CAH1713800.1"/>
    <property type="molecule type" value="Genomic_DNA"/>
</dbReference>
<keyword evidence="2" id="KW-1185">Reference proteome</keyword>
<organism evidence="1 2">
    <name type="scientific">Aphis gossypii</name>
    <name type="common">Cotton aphid</name>
    <dbReference type="NCBI Taxonomy" id="80765"/>
    <lineage>
        <taxon>Eukaryota</taxon>
        <taxon>Metazoa</taxon>
        <taxon>Ecdysozoa</taxon>
        <taxon>Arthropoda</taxon>
        <taxon>Hexapoda</taxon>
        <taxon>Insecta</taxon>
        <taxon>Pterygota</taxon>
        <taxon>Neoptera</taxon>
        <taxon>Paraneoptera</taxon>
        <taxon>Hemiptera</taxon>
        <taxon>Sternorrhyncha</taxon>
        <taxon>Aphidomorpha</taxon>
        <taxon>Aphidoidea</taxon>
        <taxon>Aphididae</taxon>
        <taxon>Aphidini</taxon>
        <taxon>Aphis</taxon>
        <taxon>Aphis</taxon>
    </lineage>
</organism>
<evidence type="ECO:0000313" key="2">
    <source>
        <dbReference type="Proteomes" id="UP001154329"/>
    </source>
</evidence>
<dbReference type="Proteomes" id="UP001154329">
    <property type="component" value="Chromosome 1"/>
</dbReference>
<accession>A0A9P0NEN2</accession>
<gene>
    <name evidence="1" type="ORF">APHIGO_LOCUS2536</name>
</gene>
<name>A0A9P0NEN2_APHGO</name>
<evidence type="ECO:0000313" key="1">
    <source>
        <dbReference type="EMBL" id="CAH1713800.1"/>
    </source>
</evidence>
<sequence length="397" mass="47685">MKRTLCRLVYYISRRVLKNTLCMSRIYLKHQKNIFIILVLLKDDTKDNEFKNNLELFKNKLQNEYTFFFENLTFFSIAKDIEEEYFSRKFRWFYWIAQASVDNLNQTVQQFIEKAENTDNQTEQQFIKKAENTVPEKEYEQFVRYYIEELKAFDSTLFPDEEIEKDRIGTTERRIAVDRFITSKTRFFENKWRFVNEQSHILKVRYLIHDKIQSKEMNPDEVVFISDDGDEHTIISVFLMYFKESLDNYFKLNVSVSIDEITDENNKKLFYKGMLRTMLSIYNAYIGDINAKINARSFIELMMNRAEAILQSNENKKTTVLSVFNLLVDEKEEKITEIQSCSDPKIEEDKDNIFTKDYMTQYNEKDTPEKADWKSILKHLVINRLGINEKLINVEEE</sequence>
<dbReference type="AlphaFoldDB" id="A0A9P0NEN2"/>